<proteinExistence type="predicted"/>
<evidence type="ECO:0000313" key="1">
    <source>
        <dbReference type="EMBL" id="MPM23953.1"/>
    </source>
</evidence>
<name>A0A644YBM6_9ZZZZ</name>
<reference evidence="1" key="1">
    <citation type="submission" date="2019-08" db="EMBL/GenBank/DDBJ databases">
        <authorList>
            <person name="Kucharzyk K."/>
            <person name="Murdoch R.W."/>
            <person name="Higgins S."/>
            <person name="Loffler F."/>
        </authorList>
    </citation>
    <scope>NUCLEOTIDE SEQUENCE</scope>
</reference>
<protein>
    <submittedName>
        <fullName evidence="1">Uncharacterized protein</fullName>
    </submittedName>
</protein>
<organism evidence="1">
    <name type="scientific">bioreactor metagenome</name>
    <dbReference type="NCBI Taxonomy" id="1076179"/>
    <lineage>
        <taxon>unclassified sequences</taxon>
        <taxon>metagenomes</taxon>
        <taxon>ecological metagenomes</taxon>
    </lineage>
</organism>
<comment type="caution">
    <text evidence="1">The sequence shown here is derived from an EMBL/GenBank/DDBJ whole genome shotgun (WGS) entry which is preliminary data.</text>
</comment>
<sequence>MRQRNEDIRVHNRLANLGLLDVLSALNWHERFVQSLEAVGYDDLAAGGDAGKTVTRGGLQMVERVFAVARVECVAVG</sequence>
<gene>
    <name evidence="1" type="ORF">SDC9_70430</name>
</gene>
<accession>A0A644YBM6</accession>
<dbReference type="AlphaFoldDB" id="A0A644YBM6"/>
<dbReference type="EMBL" id="VSSQ01004149">
    <property type="protein sequence ID" value="MPM23953.1"/>
    <property type="molecule type" value="Genomic_DNA"/>
</dbReference>